<proteinExistence type="predicted"/>
<reference evidence="2 3" key="3">
    <citation type="submission" date="2021-12" db="EMBL/GenBank/DDBJ databases">
        <title>Genomic and phenotypic characterization of three Burkholderia contaminans isolates recovered from different sources.</title>
        <authorList>
            <person name="Lopez De Volder A."/>
            <person name="Fan Y."/>
            <person name="Nunvar J."/>
            <person name="Herrera T."/>
            <person name="Timp W."/>
            <person name="Degrossi J."/>
        </authorList>
    </citation>
    <scope>NUCLEOTIDE SEQUENCE [LARGE SCALE GENOMIC DNA]</scope>
    <source>
        <strain evidence="2 3">LMG 23361</strain>
        <plasmid evidence="2 3">unnamed1</plasmid>
    </source>
</reference>
<geneLocation type="plasmid" evidence="1">
    <name>pBC453</name>
</geneLocation>
<organism evidence="1">
    <name type="scientific">Burkholderia contaminans</name>
    <dbReference type="NCBI Taxonomy" id="488447"/>
    <lineage>
        <taxon>Bacteria</taxon>
        <taxon>Pseudomonadati</taxon>
        <taxon>Pseudomonadota</taxon>
        <taxon>Betaproteobacteria</taxon>
        <taxon>Burkholderiales</taxon>
        <taxon>Burkholderiaceae</taxon>
        <taxon>Burkholderia</taxon>
        <taxon>Burkholderia cepacia complex</taxon>
    </lineage>
</organism>
<evidence type="ECO:0000313" key="3">
    <source>
        <dbReference type="Proteomes" id="UP001220209"/>
    </source>
</evidence>
<reference evidence="1" key="2">
    <citation type="journal article" date="2017" name="Genome Announc.">
        <title>High-Quality Draft Genome Sequence of Burkholderia contaminans CH-1, a Gram-Negative Bacterium That Metabolizes 2-Azahypoxanthine, a Plant Growth-Regulating Compound.</title>
        <authorList>
            <person name="Choi J.-H."/>
            <person name="Sugiura H."/>
            <person name="Moriuchi R."/>
            <person name="Kawagishi H."/>
            <person name="Dohra H."/>
        </authorList>
    </citation>
    <scope>NUCLEOTIDE SEQUENCE</scope>
    <source>
        <strain evidence="1">CH-1</strain>
        <plasmid evidence="1">pBC453</plasmid>
    </source>
</reference>
<geneLocation type="plasmid" evidence="2 3">
    <name>unnamed1</name>
</geneLocation>
<evidence type="ECO:0000313" key="2">
    <source>
        <dbReference type="EMBL" id="WFN23583.1"/>
    </source>
</evidence>
<dbReference type="EMBL" id="AP018360">
    <property type="protein sequence ID" value="BBA45315.1"/>
    <property type="molecule type" value="Genomic_DNA"/>
</dbReference>
<dbReference type="OrthoDB" id="9132290at2"/>
<reference evidence="1" key="1">
    <citation type="journal article" date="2016" name="Biosci. Biotechnol. Biochem.">
        <title>Bioconversion of AHX to AOH by resting cells of Burkholderia contaminans CH-1.</title>
        <authorList>
            <person name="Choi J.H."/>
            <person name="Kikuchi A."/>
            <person name="Pumkaeo P."/>
            <person name="Hirai H."/>
            <person name="Tokuyama S."/>
            <person name="Kawagishi H."/>
        </authorList>
    </citation>
    <scope>NUCLEOTIDE SEQUENCE</scope>
    <source>
        <strain evidence="1">CH-1</strain>
        <plasmid evidence="1">pBC453</plasmid>
    </source>
</reference>
<gene>
    <name evidence="1" type="ORF">BCCH1_78260</name>
    <name evidence="2" type="ORF">LXE91_39295</name>
</gene>
<evidence type="ECO:0000313" key="1">
    <source>
        <dbReference type="EMBL" id="BBA45315.1"/>
    </source>
</evidence>
<protein>
    <submittedName>
        <fullName evidence="1">Uncharacterized protein</fullName>
    </submittedName>
</protein>
<dbReference type="RefSeq" id="WP_046543678.1">
    <property type="nucleotide sequence ID" value="NZ_AP018360.1"/>
</dbReference>
<accession>A0A250LL63</accession>
<dbReference type="EMBL" id="CP090643">
    <property type="protein sequence ID" value="WFN23583.1"/>
    <property type="molecule type" value="Genomic_DNA"/>
</dbReference>
<name>A0A250LL63_9BURK</name>
<dbReference type="AlphaFoldDB" id="A0A250LL63"/>
<keyword evidence="1" id="KW-0614">Plasmid</keyword>
<dbReference type="Proteomes" id="UP001220209">
    <property type="component" value="Plasmid unnamed1"/>
</dbReference>
<sequence length="138" mass="14935">MNRNLQAFGIAGSQHEVVFSDQLIPVQEFRTELDQVMVHGGVDKLLTHLTNGGNVTLFDEDTWWDIVDELKSYLGSKASNLCGDSISDQESAMVGAETWVEDNISCGPRAKIVATAIVLYGYAKAEAMIRGLSTAVAA</sequence>